<name>A0A6C0JZH6_9ZZZZ</name>
<organism evidence="1">
    <name type="scientific">viral metagenome</name>
    <dbReference type="NCBI Taxonomy" id="1070528"/>
    <lineage>
        <taxon>unclassified sequences</taxon>
        <taxon>metagenomes</taxon>
        <taxon>organismal metagenomes</taxon>
    </lineage>
</organism>
<protein>
    <submittedName>
        <fullName evidence="1">Uncharacterized protein</fullName>
    </submittedName>
</protein>
<dbReference type="EMBL" id="MN740705">
    <property type="protein sequence ID" value="QHU09174.1"/>
    <property type="molecule type" value="Genomic_DNA"/>
</dbReference>
<sequence length="144" mass="17272">MESLMEHEDIQRCIYSFGYPEHRLYMKAICQQINTPSQCIYELQIELQMECEDVSHIQYLHTKYTSCKLAELFRITKRCNCCTRHSYYKPNLCPVEINAKTNPNPHYSIDSNTCVCDCRSLSRDLYYAYWYKIGPPLHERYSYH</sequence>
<proteinExistence type="predicted"/>
<dbReference type="AlphaFoldDB" id="A0A6C0JZH6"/>
<evidence type="ECO:0000313" key="1">
    <source>
        <dbReference type="EMBL" id="QHU09174.1"/>
    </source>
</evidence>
<reference evidence="1" key="1">
    <citation type="journal article" date="2020" name="Nature">
        <title>Giant virus diversity and host interactions through global metagenomics.</title>
        <authorList>
            <person name="Schulz F."/>
            <person name="Roux S."/>
            <person name="Paez-Espino D."/>
            <person name="Jungbluth S."/>
            <person name="Walsh D.A."/>
            <person name="Denef V.J."/>
            <person name="McMahon K.D."/>
            <person name="Konstantinidis K.T."/>
            <person name="Eloe-Fadrosh E.A."/>
            <person name="Kyrpides N.C."/>
            <person name="Woyke T."/>
        </authorList>
    </citation>
    <scope>NUCLEOTIDE SEQUENCE</scope>
    <source>
        <strain evidence="1">GVMAG-S-1074260-58</strain>
    </source>
</reference>
<accession>A0A6C0JZH6</accession>